<name>A0A7X3FFK6_9BACL</name>
<dbReference type="OrthoDB" id="573733at2"/>
<evidence type="ECO:0000313" key="1">
    <source>
        <dbReference type="EMBL" id="MVO98752.1"/>
    </source>
</evidence>
<dbReference type="Pfam" id="PF09932">
    <property type="entry name" value="DUF2164"/>
    <property type="match status" value="1"/>
</dbReference>
<comment type="caution">
    <text evidence="1">The sequence shown here is derived from an EMBL/GenBank/DDBJ whole genome shotgun (WGS) entry which is preliminary data.</text>
</comment>
<dbReference type="EMBL" id="RHLK01000002">
    <property type="protein sequence ID" value="MVO98752.1"/>
    <property type="molecule type" value="Genomic_DNA"/>
</dbReference>
<sequence length="89" mass="10226">MRTFRASALPTEIKQQMRNDIQFFFEKERGETIGDLAADGVLEFVISKLSPHFYNEGIKDARATMMERMASLEEDLYALEKPLPNAARK</sequence>
<dbReference type="AlphaFoldDB" id="A0A7X3FFK6"/>
<gene>
    <name evidence="1" type="ORF">EDM21_04320</name>
</gene>
<accession>A0A7X3FFK6</accession>
<reference evidence="1 2" key="1">
    <citation type="journal article" date="2019" name="Microorganisms">
        <title>Paenibacillus lutrae sp. nov., A Chitinolytic Species Isolated from A River Otter in Castril Natural Park, Granada, Spain.</title>
        <authorList>
            <person name="Rodriguez M."/>
            <person name="Reina J.C."/>
            <person name="Bejar V."/>
            <person name="Llamas I."/>
        </authorList>
    </citation>
    <scope>NUCLEOTIDE SEQUENCE [LARGE SCALE GENOMIC DNA]</scope>
    <source>
        <strain evidence="1 2">N10</strain>
    </source>
</reference>
<dbReference type="InterPro" id="IPR018680">
    <property type="entry name" value="DUF2164"/>
</dbReference>
<organism evidence="1 2">
    <name type="scientific">Paenibacillus lutrae</name>
    <dbReference type="NCBI Taxonomy" id="2078573"/>
    <lineage>
        <taxon>Bacteria</taxon>
        <taxon>Bacillati</taxon>
        <taxon>Bacillota</taxon>
        <taxon>Bacilli</taxon>
        <taxon>Bacillales</taxon>
        <taxon>Paenibacillaceae</taxon>
        <taxon>Paenibacillus</taxon>
    </lineage>
</organism>
<dbReference type="Proteomes" id="UP000490800">
    <property type="component" value="Unassembled WGS sequence"/>
</dbReference>
<keyword evidence="2" id="KW-1185">Reference proteome</keyword>
<evidence type="ECO:0000313" key="2">
    <source>
        <dbReference type="Proteomes" id="UP000490800"/>
    </source>
</evidence>
<proteinExistence type="predicted"/>
<dbReference type="RefSeq" id="WP_157333218.1">
    <property type="nucleotide sequence ID" value="NZ_RHLK01000002.1"/>
</dbReference>
<protein>
    <submittedName>
        <fullName evidence="1">DUF2164 family protein</fullName>
    </submittedName>
</protein>